<dbReference type="InterPro" id="IPR012993">
    <property type="entry name" value="UME"/>
</dbReference>
<dbReference type="Pfam" id="PF02259">
    <property type="entry name" value="FAT"/>
    <property type="match status" value="1"/>
</dbReference>
<organism evidence="18 19">
    <name type="scientific">Meira miltonrushii</name>
    <dbReference type="NCBI Taxonomy" id="1280837"/>
    <lineage>
        <taxon>Eukaryota</taxon>
        <taxon>Fungi</taxon>
        <taxon>Dikarya</taxon>
        <taxon>Basidiomycota</taxon>
        <taxon>Ustilaginomycotina</taxon>
        <taxon>Exobasidiomycetes</taxon>
        <taxon>Exobasidiales</taxon>
        <taxon>Brachybasidiaceae</taxon>
        <taxon>Meira</taxon>
    </lineage>
</organism>
<keyword evidence="4" id="KW-0723">Serine/threonine-protein kinase</keyword>
<dbReference type="InterPro" id="IPR057564">
    <property type="entry name" value="HEAT_ATR"/>
</dbReference>
<dbReference type="CDD" id="cd00892">
    <property type="entry name" value="PIKKc_ATR"/>
    <property type="match status" value="1"/>
</dbReference>
<keyword evidence="6" id="KW-0547">Nucleotide-binding</keyword>
<feature type="region of interest" description="Disordered" evidence="14">
    <location>
        <begin position="763"/>
        <end position="791"/>
    </location>
</feature>
<evidence type="ECO:0000256" key="12">
    <source>
        <dbReference type="ARBA" id="ARBA00047899"/>
    </source>
</evidence>
<dbReference type="Proteomes" id="UP000245771">
    <property type="component" value="Unassembled WGS sequence"/>
</dbReference>
<comment type="subcellular location">
    <subcellularLocation>
        <location evidence="1">Nucleus</location>
    </subcellularLocation>
</comment>
<reference evidence="18 19" key="1">
    <citation type="journal article" date="2018" name="Mol. Biol. Evol.">
        <title>Broad Genomic Sampling Reveals a Smut Pathogenic Ancestry of the Fungal Clade Ustilaginomycotina.</title>
        <authorList>
            <person name="Kijpornyongpan T."/>
            <person name="Mondo S.J."/>
            <person name="Barry K."/>
            <person name="Sandor L."/>
            <person name="Lee J."/>
            <person name="Lipzen A."/>
            <person name="Pangilinan J."/>
            <person name="LaButti K."/>
            <person name="Hainaut M."/>
            <person name="Henrissat B."/>
            <person name="Grigoriev I.V."/>
            <person name="Spatafora J.W."/>
            <person name="Aime M.C."/>
        </authorList>
    </citation>
    <scope>NUCLEOTIDE SEQUENCE [LARGE SCALE GENOMIC DNA]</scope>
    <source>
        <strain evidence="18 19">MCA 3882</strain>
    </source>
</reference>
<protein>
    <recommendedName>
        <fullName evidence="3">non-specific serine/threonine protein kinase</fullName>
        <ecNumber evidence="3">2.7.11.1</ecNumber>
    </recommendedName>
</protein>
<evidence type="ECO:0000256" key="7">
    <source>
        <dbReference type="ARBA" id="ARBA00022763"/>
    </source>
</evidence>
<dbReference type="GO" id="GO:0006281">
    <property type="term" value="P:DNA repair"/>
    <property type="evidence" value="ECO:0007669"/>
    <property type="project" value="UniProtKB-KW"/>
</dbReference>
<dbReference type="PROSITE" id="PS51189">
    <property type="entry name" value="FAT"/>
    <property type="match status" value="1"/>
</dbReference>
<dbReference type="PROSITE" id="PS00916">
    <property type="entry name" value="PI3_4_KINASE_2"/>
    <property type="match status" value="1"/>
</dbReference>
<evidence type="ECO:0000313" key="19">
    <source>
        <dbReference type="Proteomes" id="UP000245771"/>
    </source>
</evidence>
<dbReference type="GO" id="GO:0004674">
    <property type="term" value="F:protein serine/threonine kinase activity"/>
    <property type="evidence" value="ECO:0007669"/>
    <property type="project" value="UniProtKB-KW"/>
</dbReference>
<dbReference type="InterPro" id="IPR056802">
    <property type="entry name" value="ATR-like_M-HEAT"/>
</dbReference>
<dbReference type="SMART" id="SM01343">
    <property type="entry name" value="FATC"/>
    <property type="match status" value="1"/>
</dbReference>
<evidence type="ECO:0000259" key="16">
    <source>
        <dbReference type="PROSITE" id="PS51189"/>
    </source>
</evidence>
<dbReference type="Pfam" id="PF25030">
    <property type="entry name" value="M-HEAT_ATR"/>
    <property type="match status" value="1"/>
</dbReference>
<evidence type="ECO:0000256" key="1">
    <source>
        <dbReference type="ARBA" id="ARBA00004123"/>
    </source>
</evidence>
<dbReference type="GO" id="GO:0005694">
    <property type="term" value="C:chromosome"/>
    <property type="evidence" value="ECO:0007669"/>
    <property type="project" value="TreeGrafter"/>
</dbReference>
<evidence type="ECO:0000256" key="4">
    <source>
        <dbReference type="ARBA" id="ARBA00022527"/>
    </source>
</evidence>
<dbReference type="GO" id="GO:0000723">
    <property type="term" value="P:telomere maintenance"/>
    <property type="evidence" value="ECO:0007669"/>
    <property type="project" value="TreeGrafter"/>
</dbReference>
<dbReference type="SUPFAM" id="SSF56112">
    <property type="entry name" value="Protein kinase-like (PK-like)"/>
    <property type="match status" value="1"/>
</dbReference>
<evidence type="ECO:0000256" key="3">
    <source>
        <dbReference type="ARBA" id="ARBA00012513"/>
    </source>
</evidence>
<keyword evidence="10" id="KW-0234">DNA repair</keyword>
<name>A0A316VPT7_9BASI</name>
<keyword evidence="7" id="KW-0227">DNA damage</keyword>
<dbReference type="STRING" id="1280837.A0A316VPT7"/>
<dbReference type="PANTHER" id="PTHR11139:SF125">
    <property type="entry name" value="SERINE_THREONINE-PROTEIN KINASE MEC1"/>
    <property type="match status" value="1"/>
</dbReference>
<dbReference type="FunCoup" id="A0A316VPT7">
    <property type="interactions" value="515"/>
</dbReference>
<dbReference type="PROSITE" id="PS50290">
    <property type="entry name" value="PI3_4_KINASE_3"/>
    <property type="match status" value="1"/>
</dbReference>
<comment type="catalytic activity">
    <reaction evidence="13">
        <text>L-seryl-[protein] + ATP = O-phospho-L-seryl-[protein] + ADP + H(+)</text>
        <dbReference type="Rhea" id="RHEA:17989"/>
        <dbReference type="Rhea" id="RHEA-COMP:9863"/>
        <dbReference type="Rhea" id="RHEA-COMP:11604"/>
        <dbReference type="ChEBI" id="CHEBI:15378"/>
        <dbReference type="ChEBI" id="CHEBI:29999"/>
        <dbReference type="ChEBI" id="CHEBI:30616"/>
        <dbReference type="ChEBI" id="CHEBI:83421"/>
        <dbReference type="ChEBI" id="CHEBI:456216"/>
        <dbReference type="EC" id="2.7.11.1"/>
    </reaction>
</comment>
<accession>A0A316VPT7</accession>
<dbReference type="GO" id="GO:0000077">
    <property type="term" value="P:DNA damage checkpoint signaling"/>
    <property type="evidence" value="ECO:0007669"/>
    <property type="project" value="TreeGrafter"/>
</dbReference>
<dbReference type="InterPro" id="IPR014009">
    <property type="entry name" value="PIK_FAT"/>
</dbReference>
<dbReference type="InParanoid" id="A0A316VPT7"/>
<dbReference type="Pfam" id="PF00454">
    <property type="entry name" value="PI3_PI4_kinase"/>
    <property type="match status" value="1"/>
</dbReference>
<dbReference type="InterPro" id="IPR050517">
    <property type="entry name" value="DDR_Repair_Kinase"/>
</dbReference>
<dbReference type="EMBL" id="KZ819602">
    <property type="protein sequence ID" value="PWN38433.1"/>
    <property type="molecule type" value="Genomic_DNA"/>
</dbReference>
<dbReference type="Gene3D" id="1.10.1070.11">
    <property type="entry name" value="Phosphatidylinositol 3-/4-kinase, catalytic domain"/>
    <property type="match status" value="1"/>
</dbReference>
<feature type="domain" description="FAT" evidence="16">
    <location>
        <begin position="809"/>
        <end position="1400"/>
    </location>
</feature>
<evidence type="ECO:0000256" key="6">
    <source>
        <dbReference type="ARBA" id="ARBA00022741"/>
    </source>
</evidence>
<dbReference type="InterPro" id="IPR036940">
    <property type="entry name" value="PI3/4_kinase_cat_sf"/>
</dbReference>
<evidence type="ECO:0000256" key="2">
    <source>
        <dbReference type="ARBA" id="ARBA00010769"/>
    </source>
</evidence>
<dbReference type="Pfam" id="PF08064">
    <property type="entry name" value="UME"/>
    <property type="match status" value="1"/>
</dbReference>
<evidence type="ECO:0000259" key="15">
    <source>
        <dbReference type="PROSITE" id="PS50290"/>
    </source>
</evidence>
<dbReference type="InterPro" id="IPR011990">
    <property type="entry name" value="TPR-like_helical_dom_sf"/>
</dbReference>
<evidence type="ECO:0000259" key="17">
    <source>
        <dbReference type="PROSITE" id="PS51190"/>
    </source>
</evidence>
<dbReference type="SUPFAM" id="SSF48452">
    <property type="entry name" value="TPR-like"/>
    <property type="match status" value="1"/>
</dbReference>
<proteinExistence type="inferred from homology"/>
<keyword evidence="19" id="KW-1185">Reference proteome</keyword>
<evidence type="ECO:0000256" key="8">
    <source>
        <dbReference type="ARBA" id="ARBA00022777"/>
    </source>
</evidence>
<dbReference type="InterPro" id="IPR003152">
    <property type="entry name" value="FATC_dom"/>
</dbReference>
<dbReference type="Gene3D" id="1.25.40.10">
    <property type="entry name" value="Tetratricopeptide repeat domain"/>
    <property type="match status" value="1"/>
</dbReference>
<dbReference type="InterPro" id="IPR016024">
    <property type="entry name" value="ARM-type_fold"/>
</dbReference>
<dbReference type="InterPro" id="IPR018936">
    <property type="entry name" value="PI3/4_kinase_CS"/>
</dbReference>
<dbReference type="PANTHER" id="PTHR11139">
    <property type="entry name" value="ATAXIA TELANGIECTASIA MUTATED ATM -RELATED"/>
    <property type="match status" value="1"/>
</dbReference>
<gene>
    <name evidence="18" type="ORF">FA14DRAFT_118905</name>
</gene>
<evidence type="ECO:0000256" key="13">
    <source>
        <dbReference type="ARBA" id="ARBA00048679"/>
    </source>
</evidence>
<feature type="domain" description="FATC" evidence="17">
    <location>
        <begin position="1827"/>
        <end position="1859"/>
    </location>
</feature>
<dbReference type="InterPro" id="IPR000403">
    <property type="entry name" value="PI3/4_kinase_cat_dom"/>
</dbReference>
<evidence type="ECO:0000256" key="10">
    <source>
        <dbReference type="ARBA" id="ARBA00023204"/>
    </source>
</evidence>
<comment type="similarity">
    <text evidence="2">Belongs to the PI3/PI4-kinase family. ATM subfamily.</text>
</comment>
<dbReference type="GeneID" id="37018102"/>
<dbReference type="InterPro" id="IPR011009">
    <property type="entry name" value="Kinase-like_dom_sf"/>
</dbReference>
<keyword evidence="8" id="KW-0418">Kinase</keyword>
<evidence type="ECO:0000256" key="14">
    <source>
        <dbReference type="SAM" id="MobiDB-lite"/>
    </source>
</evidence>
<dbReference type="Pfam" id="PF02260">
    <property type="entry name" value="FATC"/>
    <property type="match status" value="1"/>
</dbReference>
<keyword evidence="5" id="KW-0808">Transferase</keyword>
<dbReference type="OrthoDB" id="381190at2759"/>
<dbReference type="Pfam" id="PF23593">
    <property type="entry name" value="HEAT_ATR"/>
    <property type="match status" value="1"/>
</dbReference>
<dbReference type="PROSITE" id="PS51190">
    <property type="entry name" value="FATC"/>
    <property type="match status" value="1"/>
</dbReference>
<evidence type="ECO:0000256" key="9">
    <source>
        <dbReference type="ARBA" id="ARBA00022840"/>
    </source>
</evidence>
<dbReference type="SMART" id="SM00146">
    <property type="entry name" value="PI3Kc"/>
    <property type="match status" value="1"/>
</dbReference>
<comment type="catalytic activity">
    <reaction evidence="12">
        <text>L-threonyl-[protein] + ATP = O-phospho-L-threonyl-[protein] + ADP + H(+)</text>
        <dbReference type="Rhea" id="RHEA:46608"/>
        <dbReference type="Rhea" id="RHEA-COMP:11060"/>
        <dbReference type="Rhea" id="RHEA-COMP:11605"/>
        <dbReference type="ChEBI" id="CHEBI:15378"/>
        <dbReference type="ChEBI" id="CHEBI:30013"/>
        <dbReference type="ChEBI" id="CHEBI:30616"/>
        <dbReference type="ChEBI" id="CHEBI:61977"/>
        <dbReference type="ChEBI" id="CHEBI:456216"/>
        <dbReference type="EC" id="2.7.11.1"/>
    </reaction>
</comment>
<keyword evidence="11" id="KW-0539">Nucleus</keyword>
<dbReference type="SMART" id="SM00802">
    <property type="entry name" value="UME"/>
    <property type="match status" value="1"/>
</dbReference>
<dbReference type="Gene3D" id="3.30.1010.10">
    <property type="entry name" value="Phosphatidylinositol 3-kinase Catalytic Subunit, Chain A, domain 4"/>
    <property type="match status" value="1"/>
</dbReference>
<dbReference type="GO" id="GO:0005634">
    <property type="term" value="C:nucleus"/>
    <property type="evidence" value="ECO:0007669"/>
    <property type="project" value="UniProtKB-SubCell"/>
</dbReference>
<dbReference type="EC" id="2.7.11.1" evidence="3"/>
<dbReference type="GO" id="GO:0005524">
    <property type="term" value="F:ATP binding"/>
    <property type="evidence" value="ECO:0007669"/>
    <property type="project" value="UniProtKB-KW"/>
</dbReference>
<dbReference type="SUPFAM" id="SSF48371">
    <property type="entry name" value="ARM repeat"/>
    <property type="match status" value="1"/>
</dbReference>
<dbReference type="InterPro" id="IPR003151">
    <property type="entry name" value="PIK-rel_kinase_FAT"/>
</dbReference>
<feature type="domain" description="PI3K/PI4K catalytic" evidence="15">
    <location>
        <begin position="1511"/>
        <end position="1820"/>
    </location>
</feature>
<sequence>MEGENREYRRFDPLFAGFHTLLKTSNAKVKETALLCLLGLGNVVSTLNSEVEANYVQGKVLQLLTLQLGSDPLTKAVAFSAITELATKQQCTTFQLLAPHLSIIAPEIVERMSKTPTLFLETLQLTMQNQSKFLQATLQFTLPRIIEVRDDKTLNLIAKGIGLDVQTMCFNNAPAVLKALLMILPATKRDHCMQTFIDKVRGSGADPEGRANDGNVGGITLKSLLKGYSVELLGHLVSNLGDPLPLQRKRAQEGLQYMSATLKDRQRANLSTQSRSVALSQYLKEEILAILSWLNEELMNVHGKKTMSHKAKVARSIGALIGIVGESISSVTPQLMATLNTTMQVKELMLPTLESWNTFVTIVRDENTGPFIGQTAAAFLASWPKFGKAEKVAANSILTYVVVDNYAKFETYLNNGEFPNLSEIKKDIPEVWEKLSSSAKKQTPKRPDERLAAILGRVANENASMCGQALQELRVFLLRENNFLDEATTGNVFEPVIGKLIRVLFETMARDDEDIRDLSLENLGIVGAIDPDRLPVLDEGQKNVPLNDFNDKEELTTYAVSLIADVLVGAYKATHDTKHQSALAYAIQELLKFCGFSTALLPAGANTGSVSLKTRQRWNAHLAVHVETLAPLLESKYLVHHNEPAVKPRPFYNSTKSFKEWLQSWTNSLIIEIKDDHVAALFDVFRSVIRDHDLSIAQHILPDLVLNAVVSQDEGDAIHDVHQEIIAVLQDQVADSPKLHSERAAQVIFGILDHVSVWQRARQREKSRGSASTAAEGDASKSKRSSRRDAAETAIQRVENWMADIPTDLMAKASLRCRAYARSLLNHEKRIRLLQSVSEDGESKPEIQESLEDVHLIYANLEEPDGMEGVSCSVLRPSLDHQIREHESTGRWTSAQSCWEVKIQESPKDLDLHIGLLRCLRNLGHYDTMRMHIRGVVASAGTRSDIWQDRLSAFYVEGSCILSDWDEVRKSINTSTRTTQLAMARVMLAMHDHDVSAFQSSIKDARRLVGKSLIGRNKSKSDYLGEYETVSQLHMLHEFSMIGQALGLIDHGTLKSGLSTLPSTDSSSDSINDLKKALHIRLNSTLPSFRTREPILSMRRSALSTRSDENLKVLAGQCWIASSKIARREGHLQTSYSAALQASQWKVPLAFVQHAKLLAINDQNQAALQELKNCLRNAKGMDSSWNHSLANAHLFCARLAEESGRHHPNEIVELYKHCSELDPNSEKMWYQLGRYYDQLQEKDSSDQSGARIGNPLVQHYNTCKYFLYAASYGTKYFYRTVPRVLTIWLTIGDDDELLTALRKAAAAAASTANGATKTKTKSLDNASLEHIAQFKKINDMIRRTTRTIAPYQWLAVFPQLVSRVAHRNESIWKTLQELIAHTVEVYPDQAMWIMVAGLQSTDRSRRDRFSEIVNRVKTTVKSAIETRHTAKTIDQMIKMAKELLYLCDCPVDAEVKKMEMSSKFPSLLSLARRGDVILPMQKSLSVTMPPTFSADRDYKVFDDDIPRIVDLDETIEVMHSLQRPRKIIIKASNGKSYAFLCKPKDDLRKDARLMEFDSMINNLLQSNPDSRKRRLYIRTYAVVTLNEECGLIEWVPNTVGLRHVLHRLYANRNIHLYTQQIKVDMEAARKDPKKAGEIFTKKVLSKYPPVFHEWFLTMFPEPSSWLIARSNYGRTLAVMSMVGHVLGLGDRHGENILFDSVSGDTVHVDLNCLFDKGTTFEIPERVPFRLTQNLVDALGITGVEGVFRKAAEITMNILREHKDSLMSVLEAMVHDPLVEWNLEGGKSKVTGSRADPRVAEARKALDPISRKLLGQLRRHGHHGAWTSVHSTNALVDALIRDATSSTLLAQMYIGWASYL</sequence>
<evidence type="ECO:0000256" key="11">
    <source>
        <dbReference type="ARBA" id="ARBA00023242"/>
    </source>
</evidence>
<dbReference type="RefSeq" id="XP_025358735.1">
    <property type="nucleotide sequence ID" value="XM_025496321.1"/>
</dbReference>
<evidence type="ECO:0000313" key="18">
    <source>
        <dbReference type="EMBL" id="PWN38433.1"/>
    </source>
</evidence>
<keyword evidence="9" id="KW-0067">ATP-binding</keyword>
<evidence type="ECO:0000256" key="5">
    <source>
        <dbReference type="ARBA" id="ARBA00022679"/>
    </source>
</evidence>